<feature type="compositionally biased region" description="Low complexity" evidence="13">
    <location>
        <begin position="784"/>
        <end position="801"/>
    </location>
</feature>
<dbReference type="InterPro" id="IPR008266">
    <property type="entry name" value="Tyr_kinase_AS"/>
</dbReference>
<feature type="region of interest" description="Disordered" evidence="13">
    <location>
        <begin position="1158"/>
        <end position="1243"/>
    </location>
</feature>
<dbReference type="Gene3D" id="1.10.510.10">
    <property type="entry name" value="Transferase(Phosphotransferase) domain 1"/>
    <property type="match status" value="1"/>
</dbReference>
<evidence type="ECO:0000256" key="13">
    <source>
        <dbReference type="SAM" id="MobiDB-lite"/>
    </source>
</evidence>
<feature type="region of interest" description="Disordered" evidence="13">
    <location>
        <begin position="1028"/>
        <end position="1059"/>
    </location>
</feature>
<sequence>MSACSTFTEVWKPGECKNCFKPKSLHCLPQGVGKTTMMLPCSSVQLDADSNIQHLPNVIEQSKASPFTLWNCNGLNQKRPEGSNNNNEGEACSGHIENFGPLSPRTPSGNNNSGLTDVLKEIAGLSPSLSPTPLSSSKDLFWGRISCSYRRSLERGLPASSCLAMESNSSGGVAQKRVSLSDSSEIISTEGGRFCYPEFSKHESWDESDEELLAMEIRMRGQPRFANFRAATLSPVPFAAGKKWNTVPLRNRSLQRICAVDYDDSYDEILNGYPSITSSDVLLPYGPPDSQGSGFFSNSESTASPESTSSLPEDSQTTSSNGSSAPCIIQNGVTSPASSKAPVSCTSPKIEPIRAALSPPKVMETHKAVLAIRLDDQDGRDGVPLPQALPGQPVTISFSPTEEQAKPYRVVNLEKSLICKPYTVVDVSASMANTSLGHPLSPFSPMSLSPPVTPESPTSVGPQGTSQKKSGNIRYQEVWTSSTSPRQKIPKGDFGLRSHPGPSSSIQQCSHKSAPTSPIAGLSSSRTVPVKSPNLSEIKFNSFNNAGMPPFPIIIRDEPAYARSSKNAVKVPIVINPSAYDNLAVYKSFLGLSGELPQPKGVGNRVASHTYEEIGSSESVQSSSTEKTVSDLQTKSTTDSRTVTSIVISSTDRAPTLTTSSSSPAVLAITANLQNTNSSASSALNACETSVETTFNKDDKDCASSSETTGNHKEEASAVLLQIVASIQPPQSPPESPLEKTRTLDSEELYALPPDATTDTLLRPKSLFSTTDVCLSKPKKDTPSKVLSKSQSASAAVQLSSPRSEENAPDPPPRSTSSPYHAANILQRHFVNWTKSSFSNSPVRPAEVSPGGEGRRLSAESSKPKRWISFKSFFRRRKDDDESRERGEKEKEKGKLVGIDGTVIHVLPPPPIQQQHWFTEAKPEDPTQKPTIIFTYKPESSTGDEGELRIEESRAKDPELQVQQKQLLQHLTLSSTTGKKHTYSSGNSFVIGSVGHIFFRFTEDICGSLPEKGVGVDHANQGTIQAPASEGNVCLGDPEEDENPSHHSHSTASSQCSATYSNLGQSRANMIPLKQPRNFKASNDTLASIDLDHSVGKLTPPPPLPKKAVPRSSTEPSIVGREPGQGILRPRAEAKPGGTNLSVANPLYDLDSTWETASQSSSLSSEHHRAPDHERGDSLERPLTATGTSKGRTNNSMSSLGPQASSVAPSATSSREKRVYPSTESLSRRGRTPHSGSKTQRPALYKGLDSWDEVVGRIRGLHTDTLRKLAAKCEDRFMAGQKGLLRFGTDSWSHFRLTTGKPCCEAGDAVYYTASYAKDPLVDYAIKICRSKVKETQQQFFHSLAVRQSLPIHFNIQQDCGHFLADVPTCLLPPHKEDKEENTKGLKEKAVNTEASSKLEETPTAGSINTSGRLKSRVVVITREVPFQTVADFVHEGVTRHAQNPELYERQVCLLLLQLCSGLEHMKPYHVTHCDIRMENLLLVQSQPGGTCTGIIAAASNATCPARLIISNFSQAKQKSALVTADPGTLRNQSRLAPEIVTATQYRKCDEFQTGILIYELLHRPNPFEETPELKEREYTWADLPLLPVRSLYSQGLQQLARLLLTVNPSERIRMSEARACLQCLLWGPREDLFQALGCSSAGPLSGSTASHREATLQNWLDLKRTLMMIKFAERSLDTACGVSLEDWLCCQYLAFATTDTLSRVVHILQQP</sequence>
<dbReference type="SUPFAM" id="SSF56112">
    <property type="entry name" value="Protein kinase-like (PK-like)"/>
    <property type="match status" value="1"/>
</dbReference>
<evidence type="ECO:0000256" key="5">
    <source>
        <dbReference type="ARBA" id="ARBA00022949"/>
    </source>
</evidence>
<feature type="compositionally biased region" description="Polar residues" evidence="13">
    <location>
        <begin position="1185"/>
        <end position="1213"/>
    </location>
</feature>
<keyword evidence="4" id="KW-0597">Phosphoprotein</keyword>
<dbReference type="PANTHER" id="PTHR22972:SF5">
    <property type="entry name" value="INACTIVE TYROSINE-PROTEIN KINASE PEAK1"/>
    <property type="match status" value="1"/>
</dbReference>
<accession>H3CSR3</accession>
<feature type="compositionally biased region" description="Polar residues" evidence="13">
    <location>
        <begin position="501"/>
        <end position="529"/>
    </location>
</feature>
<proteinExistence type="inferred from homology"/>
<keyword evidence="3" id="KW-0963">Cytoplasm</keyword>
<evidence type="ECO:0000256" key="1">
    <source>
        <dbReference type="ARBA" id="ARBA00004245"/>
    </source>
</evidence>
<dbReference type="GO" id="GO:0015629">
    <property type="term" value="C:actin cytoskeleton"/>
    <property type="evidence" value="ECO:0007669"/>
    <property type="project" value="UniProtKB-ARBA"/>
</dbReference>
<evidence type="ECO:0000256" key="8">
    <source>
        <dbReference type="ARBA" id="ARBA00058561"/>
    </source>
</evidence>
<evidence type="ECO:0000256" key="2">
    <source>
        <dbReference type="ARBA" id="ARBA00004246"/>
    </source>
</evidence>
<dbReference type="GO" id="GO:0004672">
    <property type="term" value="F:protein kinase activity"/>
    <property type="evidence" value="ECO:0007669"/>
    <property type="project" value="InterPro"/>
</dbReference>
<keyword evidence="16" id="KW-1185">Reference proteome</keyword>
<dbReference type="GeneTree" id="ENSGT00940000157591"/>
<feature type="compositionally biased region" description="Low complexity" evidence="13">
    <location>
        <begin position="616"/>
        <end position="627"/>
    </location>
</feature>
<feature type="compositionally biased region" description="Polar residues" evidence="13">
    <location>
        <begin position="1050"/>
        <end position="1059"/>
    </location>
</feature>
<dbReference type="Proteomes" id="UP000007303">
    <property type="component" value="Unassembled WGS sequence"/>
</dbReference>
<evidence type="ECO:0000256" key="12">
    <source>
        <dbReference type="ARBA" id="ARBA00083278"/>
    </source>
</evidence>
<dbReference type="GO" id="GO:0043535">
    <property type="term" value="P:regulation of blood vessel endothelial cell migration"/>
    <property type="evidence" value="ECO:0007669"/>
    <property type="project" value="Ensembl"/>
</dbReference>
<evidence type="ECO:0000256" key="7">
    <source>
        <dbReference type="ARBA" id="ARBA00038349"/>
    </source>
</evidence>
<feature type="compositionally biased region" description="Polar residues" evidence="13">
    <location>
        <begin position="461"/>
        <end position="470"/>
    </location>
</feature>
<feature type="compositionally biased region" description="Basic and acidic residues" evidence="13">
    <location>
        <begin position="1374"/>
        <end position="1401"/>
    </location>
</feature>
<evidence type="ECO:0000256" key="6">
    <source>
        <dbReference type="ARBA" id="ARBA00023212"/>
    </source>
</evidence>
<dbReference type="InterPro" id="IPR011009">
    <property type="entry name" value="Kinase-like_dom_sf"/>
</dbReference>
<evidence type="ECO:0000313" key="16">
    <source>
        <dbReference type="Proteomes" id="UP000007303"/>
    </source>
</evidence>
<dbReference type="GO" id="GO:0005925">
    <property type="term" value="C:focal adhesion"/>
    <property type="evidence" value="ECO:0007669"/>
    <property type="project" value="UniProtKB-SubCell"/>
</dbReference>
<feature type="region of interest" description="Disordered" evidence="13">
    <location>
        <begin position="281"/>
        <end position="345"/>
    </location>
</feature>
<organism evidence="15 16">
    <name type="scientific">Tetraodon nigroviridis</name>
    <name type="common">Spotted green pufferfish</name>
    <name type="synonym">Chelonodon nigroviridis</name>
    <dbReference type="NCBI Taxonomy" id="99883"/>
    <lineage>
        <taxon>Eukaryota</taxon>
        <taxon>Metazoa</taxon>
        <taxon>Chordata</taxon>
        <taxon>Craniata</taxon>
        <taxon>Vertebrata</taxon>
        <taxon>Euteleostomi</taxon>
        <taxon>Actinopterygii</taxon>
        <taxon>Neopterygii</taxon>
        <taxon>Teleostei</taxon>
        <taxon>Neoteleostei</taxon>
        <taxon>Acanthomorphata</taxon>
        <taxon>Eupercaria</taxon>
        <taxon>Tetraodontiformes</taxon>
        <taxon>Tetradontoidea</taxon>
        <taxon>Tetraodontidae</taxon>
        <taxon>Tetraodon</taxon>
    </lineage>
</organism>
<protein>
    <recommendedName>
        <fullName evidence="9">Inactive tyrosine-protein kinase PEAK1</fullName>
    </recommendedName>
    <alternativeName>
        <fullName evidence="10">Pseudopodium-enriched atypical kinase 1</fullName>
    </alternativeName>
    <alternativeName>
        <fullName evidence="11">Sugen kinase 269</fullName>
    </alternativeName>
    <alternativeName>
        <fullName evidence="12">Tyrosine-protein kinase SgK269</fullName>
    </alternativeName>
</protein>
<feature type="region of interest" description="Disordered" evidence="13">
    <location>
        <begin position="1374"/>
        <end position="1407"/>
    </location>
</feature>
<evidence type="ECO:0000259" key="14">
    <source>
        <dbReference type="PROSITE" id="PS50011"/>
    </source>
</evidence>
<feature type="compositionally biased region" description="Basic and acidic residues" evidence="13">
    <location>
        <begin position="1165"/>
        <end position="1180"/>
    </location>
</feature>
<dbReference type="FunCoup" id="H3CSR3">
    <property type="interactions" value="537"/>
</dbReference>
<feature type="compositionally biased region" description="Low complexity" evidence="13">
    <location>
        <begin position="442"/>
        <end position="460"/>
    </location>
</feature>
<evidence type="ECO:0000256" key="9">
    <source>
        <dbReference type="ARBA" id="ARBA00070282"/>
    </source>
</evidence>
<dbReference type="HOGENOM" id="CLU_002882_0_0_1"/>
<dbReference type="PROSITE" id="PS00109">
    <property type="entry name" value="PROTEIN_KINASE_TYR"/>
    <property type="match status" value="1"/>
</dbReference>
<feature type="region of interest" description="Disordered" evidence="13">
    <location>
        <begin position="1093"/>
        <end position="1144"/>
    </location>
</feature>
<evidence type="ECO:0000256" key="4">
    <source>
        <dbReference type="ARBA" id="ARBA00022553"/>
    </source>
</evidence>
<dbReference type="Pfam" id="PF00069">
    <property type="entry name" value="Pkinase"/>
    <property type="match status" value="1"/>
</dbReference>
<comment type="subcellular location">
    <subcellularLocation>
        <location evidence="2">Cell junction</location>
        <location evidence="2">Focal adhesion</location>
    </subcellularLocation>
    <subcellularLocation>
        <location evidence="1">Cytoplasm</location>
        <location evidence="1">Cytoskeleton</location>
    </subcellularLocation>
</comment>
<feature type="compositionally biased region" description="Polar residues" evidence="13">
    <location>
        <begin position="311"/>
        <end position="324"/>
    </location>
</feature>
<dbReference type="FunFam" id="1.10.510.10:FF:000437">
    <property type="entry name" value="Pseudopodium enriched atypical kinase 1"/>
    <property type="match status" value="1"/>
</dbReference>
<evidence type="ECO:0000256" key="10">
    <source>
        <dbReference type="ARBA" id="ARBA00079357"/>
    </source>
</evidence>
<dbReference type="GO" id="GO:0001525">
    <property type="term" value="P:angiogenesis"/>
    <property type="evidence" value="ECO:0007669"/>
    <property type="project" value="Ensembl"/>
</dbReference>
<reference evidence="15" key="3">
    <citation type="submission" date="2025-09" db="UniProtKB">
        <authorList>
            <consortium name="Ensembl"/>
        </authorList>
    </citation>
    <scope>IDENTIFICATION</scope>
</reference>
<feature type="region of interest" description="Disordered" evidence="13">
    <location>
        <begin position="774"/>
        <end position="820"/>
    </location>
</feature>
<feature type="region of interest" description="Disordered" evidence="13">
    <location>
        <begin position="79"/>
        <end position="98"/>
    </location>
</feature>
<feature type="region of interest" description="Disordered" evidence="13">
    <location>
        <begin position="613"/>
        <end position="636"/>
    </location>
</feature>
<feature type="compositionally biased region" description="Low complexity" evidence="13">
    <location>
        <begin position="297"/>
        <end position="310"/>
    </location>
</feature>
<dbReference type="InParanoid" id="H3CSR3"/>
<feature type="region of interest" description="Disordered" evidence="13">
    <location>
        <begin position="837"/>
        <end position="861"/>
    </location>
</feature>
<evidence type="ECO:0000313" key="15">
    <source>
        <dbReference type="Ensembl" id="ENSTNIP00000011297.1"/>
    </source>
</evidence>
<feature type="region of interest" description="Disordered" evidence="13">
    <location>
        <begin position="442"/>
        <end position="529"/>
    </location>
</feature>
<dbReference type="GO" id="GO:0005524">
    <property type="term" value="F:ATP binding"/>
    <property type="evidence" value="ECO:0007669"/>
    <property type="project" value="InterPro"/>
</dbReference>
<reference evidence="15" key="2">
    <citation type="submission" date="2025-08" db="UniProtKB">
        <authorList>
            <consortium name="Ensembl"/>
        </authorList>
    </citation>
    <scope>IDENTIFICATION</scope>
</reference>
<feature type="domain" description="Protein kinase" evidence="14">
    <location>
        <begin position="1281"/>
        <end position="1626"/>
    </location>
</feature>
<keyword evidence="5" id="KW-0965">Cell junction</keyword>
<reference evidence="16" key="1">
    <citation type="journal article" date="2004" name="Nature">
        <title>Genome duplication in the teleost fish Tetraodon nigroviridis reveals the early vertebrate proto-karyotype.</title>
        <authorList>
            <person name="Jaillon O."/>
            <person name="Aury J.-M."/>
            <person name="Brunet F."/>
            <person name="Petit J.-L."/>
            <person name="Stange-Thomann N."/>
            <person name="Mauceli E."/>
            <person name="Bouneau L."/>
            <person name="Fischer C."/>
            <person name="Ozouf-Costaz C."/>
            <person name="Bernot A."/>
            <person name="Nicaud S."/>
            <person name="Jaffe D."/>
            <person name="Fisher S."/>
            <person name="Lutfalla G."/>
            <person name="Dossat C."/>
            <person name="Segurens B."/>
            <person name="Dasilva C."/>
            <person name="Salanoubat M."/>
            <person name="Levy M."/>
            <person name="Boudet N."/>
            <person name="Castellano S."/>
            <person name="Anthouard V."/>
            <person name="Jubin C."/>
            <person name="Castelli V."/>
            <person name="Katinka M."/>
            <person name="Vacherie B."/>
            <person name="Biemont C."/>
            <person name="Skalli Z."/>
            <person name="Cattolico L."/>
            <person name="Poulain J."/>
            <person name="De Berardinis V."/>
            <person name="Cruaud C."/>
            <person name="Duprat S."/>
            <person name="Brottier P."/>
            <person name="Coutanceau J.-P."/>
            <person name="Gouzy J."/>
            <person name="Parra G."/>
            <person name="Lardier G."/>
            <person name="Chapple C."/>
            <person name="McKernan K.J."/>
            <person name="McEwan P."/>
            <person name="Bosak S."/>
            <person name="Kellis M."/>
            <person name="Volff J.-N."/>
            <person name="Guigo R."/>
            <person name="Zody M.C."/>
            <person name="Mesirov J."/>
            <person name="Lindblad-Toh K."/>
            <person name="Birren B."/>
            <person name="Nusbaum C."/>
            <person name="Kahn D."/>
            <person name="Robinson-Rechavi M."/>
            <person name="Laudet V."/>
            <person name="Schachter V."/>
            <person name="Quetier F."/>
            <person name="Saurin W."/>
            <person name="Scarpelli C."/>
            <person name="Wincker P."/>
            <person name="Lander E.S."/>
            <person name="Weissenbach J."/>
            <person name="Roest Crollius H."/>
        </authorList>
    </citation>
    <scope>NUCLEOTIDE SEQUENCE [LARGE SCALE GENOMIC DNA]</scope>
</reference>
<dbReference type="PANTHER" id="PTHR22972">
    <property type="entry name" value="SERINE/THREONINE PROTEIN KINASE"/>
    <property type="match status" value="1"/>
</dbReference>
<name>H3CSR3_TETNG</name>
<evidence type="ECO:0000256" key="11">
    <source>
        <dbReference type="ARBA" id="ARBA00080181"/>
    </source>
</evidence>
<evidence type="ECO:0000256" key="3">
    <source>
        <dbReference type="ARBA" id="ARBA00022490"/>
    </source>
</evidence>
<dbReference type="SMART" id="SM00220">
    <property type="entry name" value="S_TKc"/>
    <property type="match status" value="1"/>
</dbReference>
<keyword evidence="6" id="KW-0206">Cytoskeleton</keyword>
<comment type="similarity">
    <text evidence="7">Belongs to the protein kinase superfamily.</text>
</comment>
<dbReference type="STRING" id="99883.ENSTNIP00000011297"/>
<comment type="function">
    <text evidence="8">Probable catalytically inactive kinase. Scaffolding protein that regulates the cytoskeleton to control cell spreading and migration by modulating focal adhesion dynamics. Acts as a scaffold for mediating EGFR signaling.</text>
</comment>
<dbReference type="InterPro" id="IPR000719">
    <property type="entry name" value="Prot_kinase_dom"/>
</dbReference>
<dbReference type="PROSITE" id="PS50011">
    <property type="entry name" value="PROTEIN_KINASE_DOM"/>
    <property type="match status" value="1"/>
</dbReference>
<feature type="compositionally biased region" description="Polar residues" evidence="13">
    <location>
        <begin position="79"/>
        <end position="88"/>
    </location>
</feature>
<dbReference type="Ensembl" id="ENSTNIT00000011479.1">
    <property type="protein sequence ID" value="ENSTNIP00000011297.1"/>
    <property type="gene ID" value="ENSTNIG00000008461.1"/>
</dbReference>
<dbReference type="OMA" id="MGWNRNR"/>
<dbReference type="InterPro" id="IPR051511">
    <property type="entry name" value="MitoQC_Scaffold_Kinases"/>
</dbReference>